<proteinExistence type="predicted"/>
<protein>
    <recommendedName>
        <fullName evidence="3">Secreted protein</fullName>
    </recommendedName>
</protein>
<name>A0ABU6UKK2_9FABA</name>
<accession>A0ABU6UKK2</accession>
<sequence length="98" mass="10904">MHLIVTFLVLTFAMCTTFYTCAKVILVFLQKFYTLTREATYNAYHRSSYVLTHSITSLPSPASPLSRAPPRRLLLLIAPPLLPTSLPAPLLAPQRGDS</sequence>
<feature type="non-terminal residue" evidence="1">
    <location>
        <position position="98"/>
    </location>
</feature>
<reference evidence="1 2" key="1">
    <citation type="journal article" date="2023" name="Plants (Basel)">
        <title>Bridging the Gap: Combining Genomics and Transcriptomics Approaches to Understand Stylosanthes scabra, an Orphan Legume from the Brazilian Caatinga.</title>
        <authorList>
            <person name="Ferreira-Neto J.R.C."/>
            <person name="da Silva M.D."/>
            <person name="Binneck E."/>
            <person name="de Melo N.F."/>
            <person name="da Silva R.H."/>
            <person name="de Melo A.L.T.M."/>
            <person name="Pandolfi V."/>
            <person name="Bustamante F.O."/>
            <person name="Brasileiro-Vidal A.C."/>
            <person name="Benko-Iseppon A.M."/>
        </authorList>
    </citation>
    <scope>NUCLEOTIDE SEQUENCE [LARGE SCALE GENOMIC DNA]</scope>
    <source>
        <tissue evidence="1">Leaves</tissue>
    </source>
</reference>
<keyword evidence="2" id="KW-1185">Reference proteome</keyword>
<gene>
    <name evidence="1" type="ORF">PIB30_062288</name>
</gene>
<evidence type="ECO:0000313" key="2">
    <source>
        <dbReference type="Proteomes" id="UP001341840"/>
    </source>
</evidence>
<evidence type="ECO:0008006" key="3">
    <source>
        <dbReference type="Google" id="ProtNLM"/>
    </source>
</evidence>
<organism evidence="1 2">
    <name type="scientific">Stylosanthes scabra</name>
    <dbReference type="NCBI Taxonomy" id="79078"/>
    <lineage>
        <taxon>Eukaryota</taxon>
        <taxon>Viridiplantae</taxon>
        <taxon>Streptophyta</taxon>
        <taxon>Embryophyta</taxon>
        <taxon>Tracheophyta</taxon>
        <taxon>Spermatophyta</taxon>
        <taxon>Magnoliopsida</taxon>
        <taxon>eudicotyledons</taxon>
        <taxon>Gunneridae</taxon>
        <taxon>Pentapetalae</taxon>
        <taxon>rosids</taxon>
        <taxon>fabids</taxon>
        <taxon>Fabales</taxon>
        <taxon>Fabaceae</taxon>
        <taxon>Papilionoideae</taxon>
        <taxon>50 kb inversion clade</taxon>
        <taxon>dalbergioids sensu lato</taxon>
        <taxon>Dalbergieae</taxon>
        <taxon>Pterocarpus clade</taxon>
        <taxon>Stylosanthes</taxon>
    </lineage>
</organism>
<dbReference type="EMBL" id="JASCZI010121405">
    <property type="protein sequence ID" value="MED6161589.1"/>
    <property type="molecule type" value="Genomic_DNA"/>
</dbReference>
<dbReference type="Proteomes" id="UP001341840">
    <property type="component" value="Unassembled WGS sequence"/>
</dbReference>
<evidence type="ECO:0000313" key="1">
    <source>
        <dbReference type="EMBL" id="MED6161589.1"/>
    </source>
</evidence>
<comment type="caution">
    <text evidence="1">The sequence shown here is derived from an EMBL/GenBank/DDBJ whole genome shotgun (WGS) entry which is preliminary data.</text>
</comment>